<proteinExistence type="predicted"/>
<evidence type="ECO:0000313" key="4">
    <source>
        <dbReference type="Proteomes" id="UP000824140"/>
    </source>
</evidence>
<evidence type="ECO:0000256" key="1">
    <source>
        <dbReference type="SAM" id="Phobius"/>
    </source>
</evidence>
<reference evidence="3" key="1">
    <citation type="submission" date="2020-10" db="EMBL/GenBank/DDBJ databases">
        <authorList>
            <person name="Gilroy R."/>
        </authorList>
    </citation>
    <scope>NUCLEOTIDE SEQUENCE</scope>
    <source>
        <strain evidence="3">13766</strain>
    </source>
</reference>
<dbReference type="Pfam" id="PF09546">
    <property type="entry name" value="Spore_III_AE"/>
    <property type="match status" value="1"/>
</dbReference>
<feature type="chain" id="PRO_5038417174" description="Stage III sporulation protein AE" evidence="2">
    <location>
        <begin position="22"/>
        <end position="369"/>
    </location>
</feature>
<sequence>MRRIGALCALFCLLLLPAAAAAEEEAARIAGDLDVSGWQAYADGAGLEVDVKQMLLSLVQAQDGWDVQNALARLGDALRAQLRESAGLIALFAAPALLCALARQFAPQNGGVLEWMSALVAAGALLAAFAQAFAQAGRAISLLSQCGEAVSPLLIALLSAAGGGATAVMLTPMAALAGSLIGTVAGGGGLALCGCAAGVAAAGELSGHVRFSKLFKLLRSVCNGLMGALMTAFLGLMGVQGILGAGYDGAAVRTAQYAVDNLMPVVGGDVADTMGALIGSARLVKNAAGVTGLCLLLLVCVQPVLAILAPLLASRVAAAMVEPLADGPAARLIDRLGDVLSMLLVVVVSSCVIGLMLIGAVLACGGAAG</sequence>
<dbReference type="AlphaFoldDB" id="A0A9D1FYM3"/>
<accession>A0A9D1FYM3</accession>
<feature type="transmembrane region" description="Helical" evidence="1">
    <location>
        <begin position="339"/>
        <end position="368"/>
    </location>
</feature>
<keyword evidence="2" id="KW-0732">Signal</keyword>
<keyword evidence="1" id="KW-0812">Transmembrane</keyword>
<evidence type="ECO:0000256" key="2">
    <source>
        <dbReference type="SAM" id="SignalP"/>
    </source>
</evidence>
<comment type="caution">
    <text evidence="3">The sequence shown here is derived from an EMBL/GenBank/DDBJ whole genome shotgun (WGS) entry which is preliminary data.</text>
</comment>
<feature type="transmembrane region" description="Helical" evidence="1">
    <location>
        <begin position="149"/>
        <end position="170"/>
    </location>
</feature>
<reference evidence="3" key="2">
    <citation type="journal article" date="2021" name="PeerJ">
        <title>Extensive microbial diversity within the chicken gut microbiome revealed by metagenomics and culture.</title>
        <authorList>
            <person name="Gilroy R."/>
            <person name="Ravi A."/>
            <person name="Getino M."/>
            <person name="Pursley I."/>
            <person name="Horton D.L."/>
            <person name="Alikhan N.F."/>
            <person name="Baker D."/>
            <person name="Gharbi K."/>
            <person name="Hall N."/>
            <person name="Watson M."/>
            <person name="Adriaenssens E.M."/>
            <person name="Foster-Nyarko E."/>
            <person name="Jarju S."/>
            <person name="Secka A."/>
            <person name="Antonio M."/>
            <person name="Oren A."/>
            <person name="Chaudhuri R.R."/>
            <person name="La Ragione R."/>
            <person name="Hildebrand F."/>
            <person name="Pallen M.J."/>
        </authorList>
    </citation>
    <scope>NUCLEOTIDE SEQUENCE</scope>
    <source>
        <strain evidence="3">13766</strain>
    </source>
</reference>
<dbReference type="InterPro" id="IPR014194">
    <property type="entry name" value="Spore_III_AE"/>
</dbReference>
<feature type="signal peptide" evidence="2">
    <location>
        <begin position="1"/>
        <end position="21"/>
    </location>
</feature>
<evidence type="ECO:0000313" key="3">
    <source>
        <dbReference type="EMBL" id="HIS91757.1"/>
    </source>
</evidence>
<name>A0A9D1FYM3_9FIRM</name>
<organism evidence="3 4">
    <name type="scientific">Candidatus Alectryocaccomicrobium excrementavium</name>
    <dbReference type="NCBI Taxonomy" id="2840668"/>
    <lineage>
        <taxon>Bacteria</taxon>
        <taxon>Bacillati</taxon>
        <taxon>Bacillota</taxon>
        <taxon>Clostridia</taxon>
        <taxon>Candidatus Alectryocaccomicrobium</taxon>
    </lineage>
</organism>
<feature type="transmembrane region" description="Helical" evidence="1">
    <location>
        <begin position="290"/>
        <end position="313"/>
    </location>
</feature>
<feature type="transmembrane region" description="Helical" evidence="1">
    <location>
        <begin position="115"/>
        <end position="137"/>
    </location>
</feature>
<keyword evidence="1" id="KW-1133">Transmembrane helix</keyword>
<dbReference type="Proteomes" id="UP000824140">
    <property type="component" value="Unassembled WGS sequence"/>
</dbReference>
<protein>
    <recommendedName>
        <fullName evidence="5">Stage III sporulation protein AE</fullName>
    </recommendedName>
</protein>
<dbReference type="EMBL" id="DVJN01000036">
    <property type="protein sequence ID" value="HIS91757.1"/>
    <property type="molecule type" value="Genomic_DNA"/>
</dbReference>
<feature type="transmembrane region" description="Helical" evidence="1">
    <location>
        <begin position="176"/>
        <end position="200"/>
    </location>
</feature>
<keyword evidence="1" id="KW-0472">Membrane</keyword>
<evidence type="ECO:0008006" key="5">
    <source>
        <dbReference type="Google" id="ProtNLM"/>
    </source>
</evidence>
<gene>
    <name evidence="3" type="ORF">IAA84_01930</name>
</gene>
<feature type="transmembrane region" description="Helical" evidence="1">
    <location>
        <begin position="221"/>
        <end position="243"/>
    </location>
</feature>